<comment type="caution">
    <text evidence="1">The sequence shown here is derived from an EMBL/GenBank/DDBJ whole genome shotgun (WGS) entry which is preliminary data.</text>
</comment>
<gene>
    <name evidence="1" type="ORF">Pan54_00600</name>
</gene>
<accession>A0A5C5X9H5</accession>
<organism evidence="1 2">
    <name type="scientific">Rubinisphaera italica</name>
    <dbReference type="NCBI Taxonomy" id="2527969"/>
    <lineage>
        <taxon>Bacteria</taxon>
        <taxon>Pseudomonadati</taxon>
        <taxon>Planctomycetota</taxon>
        <taxon>Planctomycetia</taxon>
        <taxon>Planctomycetales</taxon>
        <taxon>Planctomycetaceae</taxon>
        <taxon>Rubinisphaera</taxon>
    </lineage>
</organism>
<reference evidence="1 2" key="1">
    <citation type="submission" date="2019-02" db="EMBL/GenBank/DDBJ databases">
        <title>Deep-cultivation of Planctomycetes and their phenomic and genomic characterization uncovers novel biology.</title>
        <authorList>
            <person name="Wiegand S."/>
            <person name="Jogler M."/>
            <person name="Boedeker C."/>
            <person name="Pinto D."/>
            <person name="Vollmers J."/>
            <person name="Rivas-Marin E."/>
            <person name="Kohn T."/>
            <person name="Peeters S.H."/>
            <person name="Heuer A."/>
            <person name="Rast P."/>
            <person name="Oberbeckmann S."/>
            <person name="Bunk B."/>
            <person name="Jeske O."/>
            <person name="Meyerdierks A."/>
            <person name="Storesund J.E."/>
            <person name="Kallscheuer N."/>
            <person name="Luecker S."/>
            <person name="Lage O.M."/>
            <person name="Pohl T."/>
            <person name="Merkel B.J."/>
            <person name="Hornburger P."/>
            <person name="Mueller R.-W."/>
            <person name="Bruemmer F."/>
            <person name="Labrenz M."/>
            <person name="Spormann A.M."/>
            <person name="Op Den Camp H."/>
            <person name="Overmann J."/>
            <person name="Amann R."/>
            <person name="Jetten M.S.M."/>
            <person name="Mascher T."/>
            <person name="Medema M.H."/>
            <person name="Devos D.P."/>
            <person name="Kaster A.-K."/>
            <person name="Ovreas L."/>
            <person name="Rohde M."/>
            <person name="Galperin M.Y."/>
            <person name="Jogler C."/>
        </authorList>
    </citation>
    <scope>NUCLEOTIDE SEQUENCE [LARGE SCALE GENOMIC DNA]</scope>
    <source>
        <strain evidence="1 2">Pan54</strain>
    </source>
</reference>
<evidence type="ECO:0000313" key="1">
    <source>
        <dbReference type="EMBL" id="TWT59359.1"/>
    </source>
</evidence>
<dbReference type="AlphaFoldDB" id="A0A5C5X9H5"/>
<dbReference type="RefSeq" id="WP_146501511.1">
    <property type="nucleotide sequence ID" value="NZ_SJPG01000001.1"/>
</dbReference>
<sequence length="102" mass="11422">MKTRSILSQVLAVAAVLCFSTSFVPLILGHYFAMAVSGSEYHQLIENDRPKSYSSLKFGSWQIGPGPLSPSHILEIPPNAVINKYRVGRDFRLLNVFTYYEA</sequence>
<keyword evidence="2" id="KW-1185">Reference proteome</keyword>
<protein>
    <submittedName>
        <fullName evidence="1">Uncharacterized protein</fullName>
    </submittedName>
</protein>
<name>A0A5C5X9H5_9PLAN</name>
<dbReference type="Proteomes" id="UP000316095">
    <property type="component" value="Unassembled WGS sequence"/>
</dbReference>
<proteinExistence type="predicted"/>
<evidence type="ECO:0000313" key="2">
    <source>
        <dbReference type="Proteomes" id="UP000316095"/>
    </source>
</evidence>
<dbReference type="EMBL" id="SJPG01000001">
    <property type="protein sequence ID" value="TWT59359.1"/>
    <property type="molecule type" value="Genomic_DNA"/>
</dbReference>